<sequence length="109" mass="12297">MITTVVQFHLPAPITLEQATRRFKTSAPRYRKLPGLIRKYYIRSEDGCTAGGVYLWDSRAAAEKVYDSEWIARVTQLYGAEPVFSWFESPVIVDNAIDEEIAALTAAAR</sequence>
<dbReference type="EMBL" id="JACHIH010000002">
    <property type="protein sequence ID" value="MBB5045757.1"/>
    <property type="molecule type" value="Genomic_DNA"/>
</dbReference>
<name>A0A7W7Z0N2_9BRAD</name>
<organism evidence="1 2">
    <name type="scientific">Rhodopseudomonas rhenobacensis</name>
    <dbReference type="NCBI Taxonomy" id="87461"/>
    <lineage>
        <taxon>Bacteria</taxon>
        <taxon>Pseudomonadati</taxon>
        <taxon>Pseudomonadota</taxon>
        <taxon>Alphaproteobacteria</taxon>
        <taxon>Hyphomicrobiales</taxon>
        <taxon>Nitrobacteraceae</taxon>
        <taxon>Rhodopseudomonas</taxon>
    </lineage>
</organism>
<dbReference type="Pfam" id="PF08803">
    <property type="entry name" value="ydhR"/>
    <property type="match status" value="1"/>
</dbReference>
<keyword evidence="2" id="KW-1185">Reference proteome</keyword>
<gene>
    <name evidence="1" type="ORF">HNR60_000492</name>
</gene>
<dbReference type="Proteomes" id="UP000542353">
    <property type="component" value="Unassembled WGS sequence"/>
</dbReference>
<dbReference type="RefSeq" id="WP_184253921.1">
    <property type="nucleotide sequence ID" value="NZ_JACHIH010000002.1"/>
</dbReference>
<proteinExistence type="predicted"/>
<dbReference type="InterPro" id="IPR014910">
    <property type="entry name" value="YdhR"/>
</dbReference>
<accession>A0A7W7Z0N2</accession>
<dbReference type="AlphaFoldDB" id="A0A7W7Z0N2"/>
<dbReference type="SUPFAM" id="SSF54909">
    <property type="entry name" value="Dimeric alpha+beta barrel"/>
    <property type="match status" value="1"/>
</dbReference>
<evidence type="ECO:0000313" key="1">
    <source>
        <dbReference type="EMBL" id="MBB5045757.1"/>
    </source>
</evidence>
<dbReference type="InterPro" id="IPR011008">
    <property type="entry name" value="Dimeric_a/b-barrel"/>
</dbReference>
<protein>
    <recommendedName>
        <fullName evidence="3">Monooxygenase ydhR</fullName>
    </recommendedName>
</protein>
<evidence type="ECO:0000313" key="2">
    <source>
        <dbReference type="Proteomes" id="UP000542353"/>
    </source>
</evidence>
<reference evidence="1 2" key="1">
    <citation type="submission" date="2020-08" db="EMBL/GenBank/DDBJ databases">
        <title>Genomic Encyclopedia of Type Strains, Phase IV (KMG-IV): sequencing the most valuable type-strain genomes for metagenomic binning, comparative biology and taxonomic classification.</title>
        <authorList>
            <person name="Goeker M."/>
        </authorList>
    </citation>
    <scope>NUCLEOTIDE SEQUENCE [LARGE SCALE GENOMIC DNA]</scope>
    <source>
        <strain evidence="1 2">DSM 12706</strain>
    </source>
</reference>
<evidence type="ECO:0008006" key="3">
    <source>
        <dbReference type="Google" id="ProtNLM"/>
    </source>
</evidence>
<comment type="caution">
    <text evidence="1">The sequence shown here is derived from an EMBL/GenBank/DDBJ whole genome shotgun (WGS) entry which is preliminary data.</text>
</comment>
<dbReference type="Gene3D" id="3.30.70.100">
    <property type="match status" value="1"/>
</dbReference>